<dbReference type="Proteomes" id="UP001497700">
    <property type="component" value="Unassembled WGS sequence"/>
</dbReference>
<organism evidence="1 2">
    <name type="scientific">Hypoxylon rubiginosum</name>
    <dbReference type="NCBI Taxonomy" id="110542"/>
    <lineage>
        <taxon>Eukaryota</taxon>
        <taxon>Fungi</taxon>
        <taxon>Dikarya</taxon>
        <taxon>Ascomycota</taxon>
        <taxon>Pezizomycotina</taxon>
        <taxon>Sordariomycetes</taxon>
        <taxon>Xylariomycetidae</taxon>
        <taxon>Xylariales</taxon>
        <taxon>Hypoxylaceae</taxon>
        <taxon>Hypoxylon</taxon>
    </lineage>
</organism>
<reference evidence="1 2" key="1">
    <citation type="journal article" date="2022" name="New Phytol.">
        <title>Ecological generalism drives hyperdiversity of secondary metabolite gene clusters in xylarialean endophytes.</title>
        <authorList>
            <person name="Franco M.E.E."/>
            <person name="Wisecaver J.H."/>
            <person name="Arnold A.E."/>
            <person name="Ju Y.M."/>
            <person name="Slot J.C."/>
            <person name="Ahrendt S."/>
            <person name="Moore L.P."/>
            <person name="Eastman K.E."/>
            <person name="Scott K."/>
            <person name="Konkel Z."/>
            <person name="Mondo S.J."/>
            <person name="Kuo A."/>
            <person name="Hayes R.D."/>
            <person name="Haridas S."/>
            <person name="Andreopoulos B."/>
            <person name="Riley R."/>
            <person name="LaButti K."/>
            <person name="Pangilinan J."/>
            <person name="Lipzen A."/>
            <person name="Amirebrahimi M."/>
            <person name="Yan J."/>
            <person name="Adam C."/>
            <person name="Keymanesh K."/>
            <person name="Ng V."/>
            <person name="Louie K."/>
            <person name="Northen T."/>
            <person name="Drula E."/>
            <person name="Henrissat B."/>
            <person name="Hsieh H.M."/>
            <person name="Youens-Clark K."/>
            <person name="Lutzoni F."/>
            <person name="Miadlikowska J."/>
            <person name="Eastwood D.C."/>
            <person name="Hamelin R.C."/>
            <person name="Grigoriev I.V."/>
            <person name="U'Ren J.M."/>
        </authorList>
    </citation>
    <scope>NUCLEOTIDE SEQUENCE [LARGE SCALE GENOMIC DNA]</scope>
    <source>
        <strain evidence="1 2">CBS 119005</strain>
    </source>
</reference>
<name>A0ACB9Z7P9_9PEZI</name>
<protein>
    <submittedName>
        <fullName evidence="1">ABC transporter</fullName>
    </submittedName>
</protein>
<evidence type="ECO:0000313" key="1">
    <source>
        <dbReference type="EMBL" id="KAI4867439.1"/>
    </source>
</evidence>
<sequence>MATTSNGCASGSDRAFGPRVDPTCRSFDFTLQFEDIFFACLPAAIFLALLPTRIAPLLLRRLRRKPPSRTAVLFPLYSKLLGAKLAVLTALLAAQLALLALRVQHLAFATDASLAADILGAIATVAALVLSFADHTRRLRPSTLLGLYLSVLVVLGTARTRTFSLLLPRSNEGHSVPAVATLVFTLTGTALILESVEKKADATASSASGQVQSSDEAINDQSPPVKGRALAPEQRSGIWSRTSFAWLTATFRAGYARIIALNDLPPLDAGLESRLTGKALTETWARYDPQAKHSLLRACLRVYLLSLLSAIVPRLCLTGFTFAQPFLVNATVTFVGLENPDSNYGKGLIGAWALVYLGMAVSNSIYQYQNFRFTTRVRGGLIALIYDRTLHKGAADTSEITSMALMSTDVERIINGAQRFHKIWSSLVDIAIACWLLGLQMSVACVAPIVLIFVFIAIVYRVSKAARVVQVRWVERVQERLRVTSSFLSNMKAVKMLGISPVMSTVVQKLRVDEINVSKVYRKLLVWALLLSLTPLNLAPVVTFAVYVVIAIFWKDESLLAAKAFTSITLISLLTTPVILFIQALPQLFQSIGSFERVQEYCNRNTEDSNIHDDDPARSESGISLQRLASPKSSGKAVYVKEDQLISLRNQSFAWARDKPAVLKDLDVDIRRGGVTAVVGRVGSGKSAFLNSLLGEMISTSLPPGDKNQGSRSREVMAYCAQEPWLENKTVRQNIIGVSPYDEKWYSSILYACGLDTDLRQLQRGDQTSVGSTGQNLSGGQKQRVALARAVYARHRIVILDDVFSSMDSNTASLVASRLLGRDGLLRQRQTTVVIATHNKNIMALADTIIVIEDGSIVETGSPVTLLQGDGYVSKLGITVQSEPDIENVETPKTENTGLVREMSRASTDMAEESNRSLTDLRRKHGDLTVYKYYIANAGYLAVGLYMGFISLWVFCMEFSTVVVNWWSAANAVEPNKDVGLYMGIYAMIGVVGVIAAAIASWFAVISIISSTAANLHADLLGAVVKAPFRFFASTDSGELLNRFSQDMDLVDMDLPLVMFNYTSTAVSLGIKIVILAIFSRYLGVTIPFLGVAVYFLQRFYLQTSRQIRLLGIEARAPLYTQFGETNAGSSTIRAFGWQPQYRRRNHELVDDSQRPVYLQSCIQQWLAFVLDLLVAALAVVLVAIVVTWHDSFTAGSVGVSLLVVVNFSETLSRLIQNWTKLESSVGAVARVKRFLADTEVEEQDGREVGAGVDSQLPPNWPGSGALQLADVVASYGPTTEPVLKNISLSIQPGQHVAICGRTGSGKSSLLLALLRMLDESSSQGQIKIDGVDITTVKRANLRTRINVVPQDPFFIPGTVRFNIDPFSTSSRSSSDPDNSSEGGQDDDRMMRHALERVGLWDSINTQGGLDVPLDAAAWSVGQRQLLCLARAMVRQWKKGTTGGILVLDEAMSSVDAETESTMQEIIDTEFKDCTVLAVMHRLHHVVRSYDVVALLDAGKLLEYGAPVTLMEGDTRFKELYRLNGD</sequence>
<gene>
    <name evidence="1" type="ORF">F4820DRAFT_413620</name>
</gene>
<dbReference type="EMBL" id="MU393447">
    <property type="protein sequence ID" value="KAI4867439.1"/>
    <property type="molecule type" value="Genomic_DNA"/>
</dbReference>
<accession>A0ACB9Z7P9</accession>
<proteinExistence type="predicted"/>
<comment type="caution">
    <text evidence="1">The sequence shown here is derived from an EMBL/GenBank/DDBJ whole genome shotgun (WGS) entry which is preliminary data.</text>
</comment>
<evidence type="ECO:0000313" key="2">
    <source>
        <dbReference type="Proteomes" id="UP001497700"/>
    </source>
</evidence>
<keyword evidence="2" id="KW-1185">Reference proteome</keyword>